<dbReference type="SUPFAM" id="SSF55781">
    <property type="entry name" value="GAF domain-like"/>
    <property type="match status" value="1"/>
</dbReference>
<dbReference type="AlphaFoldDB" id="A0AAW2YU58"/>
<dbReference type="PROSITE" id="PS50110">
    <property type="entry name" value="RESPONSE_REGULATORY"/>
    <property type="match status" value="1"/>
</dbReference>
<protein>
    <recommendedName>
        <fullName evidence="2">histidine kinase</fullName>
        <ecNumber evidence="2">2.7.13.3</ecNumber>
    </recommendedName>
</protein>
<feature type="compositionally biased region" description="Low complexity" evidence="8">
    <location>
        <begin position="673"/>
        <end position="699"/>
    </location>
</feature>
<dbReference type="EC" id="2.7.13.3" evidence="2"/>
<organism evidence="11 12">
    <name type="scientific">Acrasis kona</name>
    <dbReference type="NCBI Taxonomy" id="1008807"/>
    <lineage>
        <taxon>Eukaryota</taxon>
        <taxon>Discoba</taxon>
        <taxon>Heterolobosea</taxon>
        <taxon>Tetramitia</taxon>
        <taxon>Eutetramitia</taxon>
        <taxon>Acrasidae</taxon>
        <taxon>Acrasis</taxon>
    </lineage>
</organism>
<dbReference type="PRINTS" id="PR00344">
    <property type="entry name" value="BCTRLSENSOR"/>
</dbReference>
<dbReference type="SUPFAM" id="SSF55874">
    <property type="entry name" value="ATPase domain of HSP90 chaperone/DNA topoisomerase II/histidine kinase"/>
    <property type="match status" value="1"/>
</dbReference>
<evidence type="ECO:0000256" key="4">
    <source>
        <dbReference type="ARBA" id="ARBA00022679"/>
    </source>
</evidence>
<evidence type="ECO:0000313" key="11">
    <source>
        <dbReference type="EMBL" id="KAL0480164.1"/>
    </source>
</evidence>
<evidence type="ECO:0000259" key="9">
    <source>
        <dbReference type="PROSITE" id="PS50109"/>
    </source>
</evidence>
<dbReference type="InterPro" id="IPR001789">
    <property type="entry name" value="Sig_transdc_resp-reg_receiver"/>
</dbReference>
<dbReference type="Pfam" id="PF02518">
    <property type="entry name" value="HATPase_c"/>
    <property type="match status" value="1"/>
</dbReference>
<dbReference type="PROSITE" id="PS50109">
    <property type="entry name" value="HIS_KIN"/>
    <property type="match status" value="1"/>
</dbReference>
<dbReference type="EMBL" id="JAOPGA020000635">
    <property type="protein sequence ID" value="KAL0480164.1"/>
    <property type="molecule type" value="Genomic_DNA"/>
</dbReference>
<dbReference type="Gene3D" id="1.10.287.130">
    <property type="match status" value="1"/>
</dbReference>
<dbReference type="InterPro" id="IPR011006">
    <property type="entry name" value="CheY-like_superfamily"/>
</dbReference>
<dbReference type="InterPro" id="IPR004358">
    <property type="entry name" value="Sig_transdc_His_kin-like_C"/>
</dbReference>
<feature type="region of interest" description="Disordered" evidence="8">
    <location>
        <begin position="673"/>
        <end position="704"/>
    </location>
</feature>
<dbReference type="Gene3D" id="3.30.450.40">
    <property type="match status" value="1"/>
</dbReference>
<sequence>MVEHHGDTIEPEPSQTMNIAAYHYGRLMKAFYSRDYKNWLEYADLCVLTLSKGVNHLFHVPNTLFYVGVVYLLSHYKNTPLQVKYEKIAFADQVIEMYKTISQNNPNNFEAMYFILLGARSISNNDILQAAQRLEQATRRASKYKNTLMQAVAYEIIAEMWERMGCCRSHYLDCLTKSIYLYNAHGAIGKVDVMTKQHQHDVELPYLEPNMPLVLLRLGNHLVTVHNNSQLDHLAITMMSSSITLEMSLDELLNYLMKIIIQYAGATRGVYVLNNQDVGEMTVVAEGGIDHVQMTAVKVVPLQEYDLPRGLIYHVARTKEYVITGSSSTSSSSTLSSSTSSPPPASPHPSSITNTQLFKQDLDPKAQSVLCFPVIRNDQCRAVLYLENKLVKDAFNVQHAQIMILENSRLSSLLESERKYKNATLQLQQAKKKLEEFIDILCHELRNPLNVICGNSDYILENNHTLPNHLDSTDVIMNELEDALKCTGTAADQLKDIIDNVLTASMLENNSVKLLLIPFDPFSLLLDICNLFLDKTKEKNVKLTNHISSMDHSRSSMLLLGDPYRIKEVLINLLSNAFKFSKQDGNIFVNCELNPIQDSKFVVRFTVKDDGCGMSERDVNRIMNIGQSSTINTFQLGLKISKELCELMGGNITVESKVNHGSVFYVTLTLSSPGGSSTVSTVSDQESSSDSFSSGTSGSNPDHNGADLGQIKVLVVDDNHINQKILCRLLQKNGYYCEVASDGLEAVQLIAGSQFDVVLMDIEMPVLNGIEATKRVRQMESERCSKKMLPIIGVSGNARDEVADVVKECMMNGYISKPYMSGEVVSTIESVMKKNKIK</sequence>
<evidence type="ECO:0000256" key="7">
    <source>
        <dbReference type="SAM" id="Coils"/>
    </source>
</evidence>
<evidence type="ECO:0000256" key="6">
    <source>
        <dbReference type="PROSITE-ProRule" id="PRU00169"/>
    </source>
</evidence>
<dbReference type="InterPro" id="IPR029016">
    <property type="entry name" value="GAF-like_dom_sf"/>
</dbReference>
<keyword evidence="4" id="KW-0808">Transferase</keyword>
<dbReference type="Gene3D" id="3.40.50.2300">
    <property type="match status" value="1"/>
</dbReference>
<gene>
    <name evidence="11" type="ORF">AKO1_004404</name>
</gene>
<feature type="modified residue" description="4-aspartylphosphate" evidence="6">
    <location>
        <position position="761"/>
    </location>
</feature>
<comment type="caution">
    <text evidence="11">The sequence shown here is derived from an EMBL/GenBank/DDBJ whole genome shotgun (WGS) entry which is preliminary data.</text>
</comment>
<dbReference type="Pfam" id="PF00072">
    <property type="entry name" value="Response_reg"/>
    <property type="match status" value="1"/>
</dbReference>
<dbReference type="SMART" id="SM00448">
    <property type="entry name" value="REC"/>
    <property type="match status" value="1"/>
</dbReference>
<evidence type="ECO:0000313" key="12">
    <source>
        <dbReference type="Proteomes" id="UP001431209"/>
    </source>
</evidence>
<dbReference type="InterPro" id="IPR036890">
    <property type="entry name" value="HATPase_C_sf"/>
</dbReference>
<accession>A0AAW2YU58</accession>
<dbReference type="InterPro" id="IPR003018">
    <property type="entry name" value="GAF"/>
</dbReference>
<evidence type="ECO:0000256" key="8">
    <source>
        <dbReference type="SAM" id="MobiDB-lite"/>
    </source>
</evidence>
<keyword evidence="12" id="KW-1185">Reference proteome</keyword>
<dbReference type="SMART" id="SM00065">
    <property type="entry name" value="GAF"/>
    <property type="match status" value="1"/>
</dbReference>
<dbReference type="GO" id="GO:0005886">
    <property type="term" value="C:plasma membrane"/>
    <property type="evidence" value="ECO:0007669"/>
    <property type="project" value="TreeGrafter"/>
</dbReference>
<dbReference type="Proteomes" id="UP001431209">
    <property type="component" value="Unassembled WGS sequence"/>
</dbReference>
<dbReference type="CDD" id="cd17546">
    <property type="entry name" value="REC_hyHK_CKI1_RcsC-like"/>
    <property type="match status" value="1"/>
</dbReference>
<evidence type="ECO:0000259" key="10">
    <source>
        <dbReference type="PROSITE" id="PS50110"/>
    </source>
</evidence>
<dbReference type="InterPro" id="IPR005467">
    <property type="entry name" value="His_kinase_dom"/>
</dbReference>
<dbReference type="InterPro" id="IPR003661">
    <property type="entry name" value="HisK_dim/P_dom"/>
</dbReference>
<feature type="domain" description="Histidine kinase" evidence="9">
    <location>
        <begin position="440"/>
        <end position="672"/>
    </location>
</feature>
<evidence type="ECO:0000256" key="5">
    <source>
        <dbReference type="ARBA" id="ARBA00022777"/>
    </source>
</evidence>
<dbReference type="InterPro" id="IPR036097">
    <property type="entry name" value="HisK_dim/P_sf"/>
</dbReference>
<keyword evidence="7" id="KW-0175">Coiled coil</keyword>
<feature type="compositionally biased region" description="Low complexity" evidence="8">
    <location>
        <begin position="326"/>
        <end position="340"/>
    </location>
</feature>
<proteinExistence type="predicted"/>
<reference evidence="11 12" key="1">
    <citation type="submission" date="2024-03" db="EMBL/GenBank/DDBJ databases">
        <title>The Acrasis kona genome and developmental transcriptomes reveal deep origins of eukaryotic multicellular pathways.</title>
        <authorList>
            <person name="Sheikh S."/>
            <person name="Fu C.-J."/>
            <person name="Brown M.W."/>
            <person name="Baldauf S.L."/>
        </authorList>
    </citation>
    <scope>NUCLEOTIDE SEQUENCE [LARGE SCALE GENOMIC DNA]</scope>
    <source>
        <strain evidence="11 12">ATCC MYA-3509</strain>
    </source>
</reference>
<dbReference type="SMART" id="SM00388">
    <property type="entry name" value="HisKA"/>
    <property type="match status" value="1"/>
</dbReference>
<dbReference type="Pfam" id="PF00512">
    <property type="entry name" value="HisKA"/>
    <property type="match status" value="1"/>
</dbReference>
<dbReference type="PANTHER" id="PTHR43047:SF72">
    <property type="entry name" value="OSMOSENSING HISTIDINE PROTEIN KINASE SLN1"/>
    <property type="match status" value="1"/>
</dbReference>
<dbReference type="CDD" id="cd00082">
    <property type="entry name" value="HisKA"/>
    <property type="match status" value="1"/>
</dbReference>
<feature type="domain" description="Response regulatory" evidence="10">
    <location>
        <begin position="712"/>
        <end position="832"/>
    </location>
</feature>
<comment type="catalytic activity">
    <reaction evidence="1">
        <text>ATP + protein L-histidine = ADP + protein N-phospho-L-histidine.</text>
        <dbReference type="EC" id="2.7.13.3"/>
    </reaction>
</comment>
<feature type="coiled-coil region" evidence="7">
    <location>
        <begin position="413"/>
        <end position="440"/>
    </location>
</feature>
<feature type="region of interest" description="Disordered" evidence="8">
    <location>
        <begin position="326"/>
        <end position="353"/>
    </location>
</feature>
<dbReference type="GO" id="GO:0000155">
    <property type="term" value="F:phosphorelay sensor kinase activity"/>
    <property type="evidence" value="ECO:0007669"/>
    <property type="project" value="InterPro"/>
</dbReference>
<dbReference type="SUPFAM" id="SSF52172">
    <property type="entry name" value="CheY-like"/>
    <property type="match status" value="1"/>
</dbReference>
<evidence type="ECO:0000256" key="1">
    <source>
        <dbReference type="ARBA" id="ARBA00000085"/>
    </source>
</evidence>
<dbReference type="SMART" id="SM00387">
    <property type="entry name" value="HATPase_c"/>
    <property type="match status" value="1"/>
</dbReference>
<keyword evidence="5 11" id="KW-0418">Kinase</keyword>
<evidence type="ECO:0000256" key="2">
    <source>
        <dbReference type="ARBA" id="ARBA00012438"/>
    </source>
</evidence>
<name>A0AAW2YU58_9EUKA</name>
<dbReference type="GO" id="GO:0009927">
    <property type="term" value="F:histidine phosphotransfer kinase activity"/>
    <property type="evidence" value="ECO:0007669"/>
    <property type="project" value="TreeGrafter"/>
</dbReference>
<dbReference type="InterPro" id="IPR003594">
    <property type="entry name" value="HATPase_dom"/>
</dbReference>
<dbReference type="Gene3D" id="3.30.565.10">
    <property type="entry name" value="Histidine kinase-like ATPase, C-terminal domain"/>
    <property type="match status" value="1"/>
</dbReference>
<evidence type="ECO:0000256" key="3">
    <source>
        <dbReference type="ARBA" id="ARBA00022553"/>
    </source>
</evidence>
<keyword evidence="3 6" id="KW-0597">Phosphoprotein</keyword>
<dbReference type="PANTHER" id="PTHR43047">
    <property type="entry name" value="TWO-COMPONENT HISTIDINE PROTEIN KINASE"/>
    <property type="match status" value="1"/>
</dbReference>
<dbReference type="SUPFAM" id="SSF47384">
    <property type="entry name" value="Homodimeric domain of signal transducing histidine kinase"/>
    <property type="match status" value="1"/>
</dbReference>